<accession>A0AA85K7R4</accession>
<name>A0AA85K7R4_TRIRE</name>
<proteinExistence type="predicted"/>
<feature type="domain" description="Serine/threonine specific protein phosphatases" evidence="9">
    <location>
        <begin position="39"/>
        <end position="333"/>
    </location>
</feature>
<comment type="catalytic activity">
    <reaction evidence="7">
        <text>O-phospho-L-seryl-[protein] + H2O = L-seryl-[protein] + phosphate</text>
        <dbReference type="Rhea" id="RHEA:20629"/>
        <dbReference type="Rhea" id="RHEA-COMP:9863"/>
        <dbReference type="Rhea" id="RHEA-COMP:11604"/>
        <dbReference type="ChEBI" id="CHEBI:15377"/>
        <dbReference type="ChEBI" id="CHEBI:29999"/>
        <dbReference type="ChEBI" id="CHEBI:43474"/>
        <dbReference type="ChEBI" id="CHEBI:83421"/>
        <dbReference type="EC" id="3.1.3.16"/>
    </reaction>
</comment>
<keyword evidence="6" id="KW-0464">Manganese</keyword>
<evidence type="ECO:0000256" key="7">
    <source>
        <dbReference type="ARBA" id="ARBA00047761"/>
    </source>
</evidence>
<evidence type="ECO:0000256" key="5">
    <source>
        <dbReference type="ARBA" id="ARBA00022912"/>
    </source>
</evidence>
<dbReference type="GO" id="GO:0005634">
    <property type="term" value="C:nucleus"/>
    <property type="evidence" value="ECO:0007669"/>
    <property type="project" value="TreeGrafter"/>
</dbReference>
<dbReference type="Gene3D" id="3.60.21.10">
    <property type="match status" value="1"/>
</dbReference>
<keyword evidence="4" id="KW-0378">Hydrolase</keyword>
<comment type="catalytic activity">
    <reaction evidence="8">
        <text>O-phospho-L-threonyl-[protein] + H2O = L-threonyl-[protein] + phosphate</text>
        <dbReference type="Rhea" id="RHEA:47004"/>
        <dbReference type="Rhea" id="RHEA-COMP:11060"/>
        <dbReference type="Rhea" id="RHEA-COMP:11605"/>
        <dbReference type="ChEBI" id="CHEBI:15377"/>
        <dbReference type="ChEBI" id="CHEBI:30013"/>
        <dbReference type="ChEBI" id="CHEBI:43474"/>
        <dbReference type="ChEBI" id="CHEBI:61977"/>
        <dbReference type="EC" id="3.1.3.16"/>
    </reaction>
</comment>
<keyword evidence="10" id="KW-1185">Reference proteome</keyword>
<comment type="cofactor">
    <cofactor evidence="1">
        <name>Mn(2+)</name>
        <dbReference type="ChEBI" id="CHEBI:29035"/>
    </cofactor>
</comment>
<dbReference type="AlphaFoldDB" id="A0AA85K7R4"/>
<organism evidence="10 11">
    <name type="scientific">Trichobilharzia regenti</name>
    <name type="common">Nasal bird schistosome</name>
    <dbReference type="NCBI Taxonomy" id="157069"/>
    <lineage>
        <taxon>Eukaryota</taxon>
        <taxon>Metazoa</taxon>
        <taxon>Spiralia</taxon>
        <taxon>Lophotrochozoa</taxon>
        <taxon>Platyhelminthes</taxon>
        <taxon>Trematoda</taxon>
        <taxon>Digenea</taxon>
        <taxon>Strigeidida</taxon>
        <taxon>Schistosomatoidea</taxon>
        <taxon>Schistosomatidae</taxon>
        <taxon>Trichobilharzia</taxon>
    </lineage>
</organism>
<dbReference type="GO" id="GO:0005737">
    <property type="term" value="C:cytoplasm"/>
    <property type="evidence" value="ECO:0007669"/>
    <property type="project" value="TreeGrafter"/>
</dbReference>
<dbReference type="InterPro" id="IPR004843">
    <property type="entry name" value="Calcineurin-like_PHP"/>
</dbReference>
<evidence type="ECO:0000256" key="3">
    <source>
        <dbReference type="ARBA" id="ARBA00022723"/>
    </source>
</evidence>
<dbReference type="SUPFAM" id="SSF56300">
    <property type="entry name" value="Metallo-dependent phosphatases"/>
    <property type="match status" value="1"/>
</dbReference>
<keyword evidence="3" id="KW-0479">Metal-binding</keyword>
<evidence type="ECO:0000313" key="10">
    <source>
        <dbReference type="Proteomes" id="UP000050795"/>
    </source>
</evidence>
<sequence length="371" mass="42834">MSSQVISSNKFKRLVINKAMNLIPRLTDKQILKGINAEISEKEVLDIALFLPDILMTEPVCLQLDLTEPITIIGDIYGQYGHLLRILNYYGHPPEKKYLFLGNYINHGPQSMETILLLIIYKVCYPKSIYLLRGKHECVRLTKAHGFYKECGKRFSLNFWHILMEIFQYMPIMAIIENEIFCVHSGISPMIEQFDIKSQTQFIAFIEQNIILPADIESNRLLMHFIWSDPDDETNGWDQNPCGQGYLYGSNAVSEFCKRIGVKQIVRSSELMLKGYEFFVNPRLLTIFSAPDFTRKYENDAAMLYLYKLDSELNNNGNNNNIGAQIRLIQPIIRLRCKPTLRMNIALNDISVNLATGKLTVIFFLAVYFLM</sequence>
<keyword evidence="5" id="KW-0904">Protein phosphatase</keyword>
<dbReference type="InterPro" id="IPR006186">
    <property type="entry name" value="Ser/Thr-sp_prot-phosphatase"/>
</dbReference>
<dbReference type="WBParaSite" id="TREG1_72360.1">
    <property type="protein sequence ID" value="TREG1_72360.1"/>
    <property type="gene ID" value="TREG1_72360"/>
</dbReference>
<evidence type="ECO:0000256" key="1">
    <source>
        <dbReference type="ARBA" id="ARBA00001936"/>
    </source>
</evidence>
<reference evidence="10" key="1">
    <citation type="submission" date="2022-06" db="EMBL/GenBank/DDBJ databases">
        <authorList>
            <person name="Berger JAMES D."/>
            <person name="Berger JAMES D."/>
        </authorList>
    </citation>
    <scope>NUCLEOTIDE SEQUENCE [LARGE SCALE GENOMIC DNA]</scope>
</reference>
<dbReference type="Pfam" id="PF00149">
    <property type="entry name" value="Metallophos"/>
    <property type="match status" value="1"/>
</dbReference>
<dbReference type="PANTHER" id="PTHR11668:SF300">
    <property type="entry name" value="SERINE_THREONINE-PROTEIN PHOSPHATASE"/>
    <property type="match status" value="1"/>
</dbReference>
<evidence type="ECO:0000256" key="2">
    <source>
        <dbReference type="ARBA" id="ARBA00013081"/>
    </source>
</evidence>
<evidence type="ECO:0000256" key="4">
    <source>
        <dbReference type="ARBA" id="ARBA00022801"/>
    </source>
</evidence>
<dbReference type="EC" id="3.1.3.16" evidence="2"/>
<dbReference type="SMART" id="SM00156">
    <property type="entry name" value="PP2Ac"/>
    <property type="match status" value="1"/>
</dbReference>
<dbReference type="PRINTS" id="PR00114">
    <property type="entry name" value="STPHPHTASE"/>
</dbReference>
<dbReference type="GO" id="GO:0046872">
    <property type="term" value="F:metal ion binding"/>
    <property type="evidence" value="ECO:0007669"/>
    <property type="project" value="UniProtKB-KW"/>
</dbReference>
<dbReference type="InterPro" id="IPR029052">
    <property type="entry name" value="Metallo-depent_PP-like"/>
</dbReference>
<dbReference type="InterPro" id="IPR050341">
    <property type="entry name" value="PP1_catalytic_subunit"/>
</dbReference>
<dbReference type="GO" id="GO:0004722">
    <property type="term" value="F:protein serine/threonine phosphatase activity"/>
    <property type="evidence" value="ECO:0007669"/>
    <property type="project" value="UniProtKB-EC"/>
</dbReference>
<reference evidence="11" key="2">
    <citation type="submission" date="2023-11" db="UniProtKB">
        <authorList>
            <consortium name="WormBaseParasite"/>
        </authorList>
    </citation>
    <scope>IDENTIFICATION</scope>
</reference>
<evidence type="ECO:0000313" key="11">
    <source>
        <dbReference type="WBParaSite" id="TREG1_72360.1"/>
    </source>
</evidence>
<protein>
    <recommendedName>
        <fullName evidence="2">protein-serine/threonine phosphatase</fullName>
        <ecNumber evidence="2">3.1.3.16</ecNumber>
    </recommendedName>
</protein>
<evidence type="ECO:0000256" key="8">
    <source>
        <dbReference type="ARBA" id="ARBA00048336"/>
    </source>
</evidence>
<evidence type="ECO:0000259" key="9">
    <source>
        <dbReference type="SMART" id="SM00156"/>
    </source>
</evidence>
<dbReference type="Proteomes" id="UP000050795">
    <property type="component" value="Unassembled WGS sequence"/>
</dbReference>
<evidence type="ECO:0000256" key="6">
    <source>
        <dbReference type="ARBA" id="ARBA00023211"/>
    </source>
</evidence>
<dbReference type="PANTHER" id="PTHR11668">
    <property type="entry name" value="SERINE/THREONINE PROTEIN PHOSPHATASE"/>
    <property type="match status" value="1"/>
</dbReference>